<dbReference type="Proteomes" id="UP001633002">
    <property type="component" value="Unassembled WGS sequence"/>
</dbReference>
<evidence type="ECO:0000256" key="2">
    <source>
        <dbReference type="ARBA" id="ARBA00004196"/>
    </source>
</evidence>
<evidence type="ECO:0000259" key="8">
    <source>
        <dbReference type="Pfam" id="PF08263"/>
    </source>
</evidence>
<dbReference type="Pfam" id="PF08263">
    <property type="entry name" value="LRRNT_2"/>
    <property type="match status" value="1"/>
</dbReference>
<dbReference type="AlphaFoldDB" id="A0ABD3H5H8"/>
<feature type="domain" description="Leucine-rich repeat-containing N-terminal plant-type" evidence="8">
    <location>
        <begin position="34"/>
        <end position="71"/>
    </location>
</feature>
<accession>A0ABD3H5H8</accession>
<dbReference type="EMBL" id="JBJQOH010000004">
    <property type="protein sequence ID" value="KAL3686777.1"/>
    <property type="molecule type" value="Genomic_DNA"/>
</dbReference>
<comment type="similarity">
    <text evidence="6">Belongs to the polygalacturonase-inhibiting protein family.</text>
</comment>
<name>A0ABD3H5H8_9MARC</name>
<evidence type="ECO:0000256" key="7">
    <source>
        <dbReference type="SAM" id="SignalP"/>
    </source>
</evidence>
<keyword evidence="3" id="KW-0433">Leucine-rich repeat</keyword>
<evidence type="ECO:0000256" key="5">
    <source>
        <dbReference type="ARBA" id="ARBA00023136"/>
    </source>
</evidence>
<feature type="signal peptide" evidence="7">
    <location>
        <begin position="1"/>
        <end position="28"/>
    </location>
</feature>
<evidence type="ECO:0000256" key="6">
    <source>
        <dbReference type="ARBA" id="ARBA00038043"/>
    </source>
</evidence>
<dbReference type="GO" id="GO:0016020">
    <property type="term" value="C:membrane"/>
    <property type="evidence" value="ECO:0007669"/>
    <property type="project" value="UniProtKB-SubCell"/>
</dbReference>
<dbReference type="InterPro" id="IPR013210">
    <property type="entry name" value="LRR_N_plant-typ"/>
</dbReference>
<keyword evidence="4" id="KW-0677">Repeat</keyword>
<evidence type="ECO:0000313" key="10">
    <source>
        <dbReference type="Proteomes" id="UP001633002"/>
    </source>
</evidence>
<protein>
    <recommendedName>
        <fullName evidence="8">Leucine-rich repeat-containing N-terminal plant-type domain-containing protein</fullName>
    </recommendedName>
</protein>
<evidence type="ECO:0000313" key="9">
    <source>
        <dbReference type="EMBL" id="KAL3686777.1"/>
    </source>
</evidence>
<evidence type="ECO:0000256" key="1">
    <source>
        <dbReference type="ARBA" id="ARBA00004167"/>
    </source>
</evidence>
<organism evidence="9 10">
    <name type="scientific">Riccia sorocarpa</name>
    <dbReference type="NCBI Taxonomy" id="122646"/>
    <lineage>
        <taxon>Eukaryota</taxon>
        <taxon>Viridiplantae</taxon>
        <taxon>Streptophyta</taxon>
        <taxon>Embryophyta</taxon>
        <taxon>Marchantiophyta</taxon>
        <taxon>Marchantiopsida</taxon>
        <taxon>Marchantiidae</taxon>
        <taxon>Marchantiales</taxon>
        <taxon>Ricciaceae</taxon>
        <taxon>Riccia</taxon>
    </lineage>
</organism>
<comment type="subcellular location">
    <subcellularLocation>
        <location evidence="2">Cell envelope</location>
    </subcellularLocation>
    <subcellularLocation>
        <location evidence="1">Membrane</location>
        <topology evidence="1">Single-pass membrane protein</topology>
    </subcellularLocation>
</comment>
<dbReference type="SUPFAM" id="SSF52047">
    <property type="entry name" value="RNI-like"/>
    <property type="match status" value="1"/>
</dbReference>
<keyword evidence="10" id="KW-1185">Reference proteome</keyword>
<evidence type="ECO:0000256" key="4">
    <source>
        <dbReference type="ARBA" id="ARBA00022737"/>
    </source>
</evidence>
<dbReference type="FunFam" id="3.80.10.10:FF:000095">
    <property type="entry name" value="LRR receptor-like serine/threonine-protein kinase GSO1"/>
    <property type="match status" value="1"/>
</dbReference>
<evidence type="ECO:0000256" key="3">
    <source>
        <dbReference type="ARBA" id="ARBA00022614"/>
    </source>
</evidence>
<dbReference type="Pfam" id="PF00560">
    <property type="entry name" value="LRR_1"/>
    <property type="match status" value="4"/>
</dbReference>
<gene>
    <name evidence="9" type="ORF">R1sor_013086</name>
</gene>
<reference evidence="9 10" key="1">
    <citation type="submission" date="2024-09" db="EMBL/GenBank/DDBJ databases">
        <title>Chromosome-scale assembly of Riccia sorocarpa.</title>
        <authorList>
            <person name="Paukszto L."/>
        </authorList>
    </citation>
    <scope>NUCLEOTIDE SEQUENCE [LARGE SCALE GENOMIC DNA]</scope>
    <source>
        <strain evidence="9">LP-2024</strain>
        <tissue evidence="9">Aerial parts of the thallus</tissue>
    </source>
</reference>
<dbReference type="SUPFAM" id="SSF52058">
    <property type="entry name" value="L domain-like"/>
    <property type="match status" value="1"/>
</dbReference>
<proteinExistence type="inferred from homology"/>
<dbReference type="Gene3D" id="3.80.10.10">
    <property type="entry name" value="Ribonuclease Inhibitor"/>
    <property type="match status" value="3"/>
</dbReference>
<sequence length="669" mass="72960">MADIWVGRCRQWLWTLFVLVSSARLSTGQICALQDSAALLELKAGFIDEAGYFSDWNTSTDCCSWQGVTCDLGRVMELKINAFFTPGFPVRDTAYGRHVGATLGDLTALQSLNIENVLFNAAIPISLGNLINLEMLKMRGAGLVGDIPESFCSLSKVKILDLTENEIVGTLPSCVSAWEEITVIRLAANQMSGEIPEVLAKLSTVEELDLAENELVGAIPSSLCQLQKLEVLLLSGNALESYIPSTLTQIKSLRVVALNRNQFTGGISSWWYRLENLTDLRLNDNQLSGPLFLPGWTETFAPLKTLFLQNNKFSGSIPETLGNFQGPLTIDLSSNGFTGTIPESLGNNTYGTLILSNNQLTGGFPLSLTRMQTVMANRNSLDVLTGVGSVPTDGFNVINELGLGQNRFAGPWPTWITELVNLTSLDVSGNNITVDLSGINVTGGIPIALEILKSLDYSLNASHNPLNIPIPCGDFVSNVGILDLTDTGLTGTFDSCFFRSFPLVSSLYLGENQLEGELPSDMQGLLNPTTNILDLSNNRFVGKCFSGDLVDLNVDLPRMVHTESVSISYTTLVFSQILKKVITYCSASSEKMPAYNAHTRKGFLRHDTNRQVCWSFVVWFYGAKSKTLSYDSNTGSLQVMVNLTTSSFQPDLVQPLVPSLVKEFLQILS</sequence>
<dbReference type="InterPro" id="IPR051848">
    <property type="entry name" value="PGIP"/>
</dbReference>
<feature type="chain" id="PRO_5044890575" description="Leucine-rich repeat-containing N-terminal plant-type domain-containing protein" evidence="7">
    <location>
        <begin position="29"/>
        <end position="669"/>
    </location>
</feature>
<dbReference type="InterPro" id="IPR032675">
    <property type="entry name" value="LRR_dom_sf"/>
</dbReference>
<keyword evidence="5" id="KW-0472">Membrane</keyword>
<dbReference type="PANTHER" id="PTHR48059:SF30">
    <property type="entry name" value="OS06G0587000 PROTEIN"/>
    <property type="match status" value="1"/>
</dbReference>
<keyword evidence="7" id="KW-0732">Signal</keyword>
<comment type="caution">
    <text evidence="9">The sequence shown here is derived from an EMBL/GenBank/DDBJ whole genome shotgun (WGS) entry which is preliminary data.</text>
</comment>
<dbReference type="InterPro" id="IPR001611">
    <property type="entry name" value="Leu-rich_rpt"/>
</dbReference>
<dbReference type="PANTHER" id="PTHR48059">
    <property type="entry name" value="POLYGALACTURONASE INHIBITOR 1"/>
    <property type="match status" value="1"/>
</dbReference>